<feature type="domain" description="HTH marR-type" evidence="5">
    <location>
        <begin position="15"/>
        <end position="150"/>
    </location>
</feature>
<evidence type="ECO:0000256" key="3">
    <source>
        <dbReference type="ARBA" id="ARBA00023125"/>
    </source>
</evidence>
<sequence>MSRRFGVDTFLAMSAGSLYTLLERITNLLRNEERAVGQEHGLQPVHLQALHYLSVCNRYSNTPAGLTEYLGLTKGTVSQTMTLLEGRGLVEKESSSTDRRVTHLHLTGEGRALLGALLPPALFFRTVEELPDGGSELEASLTGLLRALLVAHGQPSFGVCASCRHFQREAQGRFRCGLTQEPLSRADSALLCREHSAPDMSAS</sequence>
<dbReference type="InterPro" id="IPR039422">
    <property type="entry name" value="MarR/SlyA-like"/>
</dbReference>
<dbReference type="AlphaFoldDB" id="S9NUS9"/>
<evidence type="ECO:0000256" key="2">
    <source>
        <dbReference type="ARBA" id="ARBA00023015"/>
    </source>
</evidence>
<dbReference type="InterPro" id="IPR000835">
    <property type="entry name" value="HTH_MarR-typ"/>
</dbReference>
<dbReference type="Proteomes" id="UP000011682">
    <property type="component" value="Unassembled WGS sequence"/>
</dbReference>
<evidence type="ECO:0000256" key="1">
    <source>
        <dbReference type="ARBA" id="ARBA00004496"/>
    </source>
</evidence>
<dbReference type="Pfam" id="PF12802">
    <property type="entry name" value="MarR_2"/>
    <property type="match status" value="1"/>
</dbReference>
<evidence type="ECO:0000313" key="6">
    <source>
        <dbReference type="EMBL" id="EPX55950.1"/>
    </source>
</evidence>
<proteinExistence type="predicted"/>
<dbReference type="PANTHER" id="PTHR33164">
    <property type="entry name" value="TRANSCRIPTIONAL REGULATOR, MARR FAMILY"/>
    <property type="match status" value="1"/>
</dbReference>
<keyword evidence="2" id="KW-0805">Transcription regulation</keyword>
<dbReference type="InterPro" id="IPR036388">
    <property type="entry name" value="WH-like_DNA-bd_sf"/>
</dbReference>
<name>S9NUS9_CYSF2</name>
<dbReference type="PROSITE" id="PS50995">
    <property type="entry name" value="HTH_MARR_2"/>
    <property type="match status" value="1"/>
</dbReference>
<accession>S9NUS9</accession>
<dbReference type="GO" id="GO:0003677">
    <property type="term" value="F:DNA binding"/>
    <property type="evidence" value="ECO:0007669"/>
    <property type="project" value="UniProtKB-KW"/>
</dbReference>
<keyword evidence="7" id="KW-1185">Reference proteome</keyword>
<keyword evidence="3" id="KW-0238">DNA-binding</keyword>
<dbReference type="Gene3D" id="1.10.10.10">
    <property type="entry name" value="Winged helix-like DNA-binding domain superfamily/Winged helix DNA-binding domain"/>
    <property type="match status" value="1"/>
</dbReference>
<dbReference type="SMART" id="SM00347">
    <property type="entry name" value="HTH_MARR"/>
    <property type="match status" value="1"/>
</dbReference>
<dbReference type="GO" id="GO:0005737">
    <property type="term" value="C:cytoplasm"/>
    <property type="evidence" value="ECO:0007669"/>
    <property type="project" value="UniProtKB-SubCell"/>
</dbReference>
<dbReference type="PRINTS" id="PR00598">
    <property type="entry name" value="HTHMARR"/>
</dbReference>
<dbReference type="PROSITE" id="PS01117">
    <property type="entry name" value="HTH_MARR_1"/>
    <property type="match status" value="1"/>
</dbReference>
<protein>
    <submittedName>
        <fullName evidence="6">Transcriptional regulator, MarR family</fullName>
    </submittedName>
</protein>
<comment type="subcellular location">
    <subcellularLocation>
        <location evidence="1">Cytoplasm</location>
    </subcellularLocation>
</comment>
<dbReference type="SUPFAM" id="SSF46785">
    <property type="entry name" value="Winged helix' DNA-binding domain"/>
    <property type="match status" value="1"/>
</dbReference>
<dbReference type="GO" id="GO:0003700">
    <property type="term" value="F:DNA-binding transcription factor activity"/>
    <property type="evidence" value="ECO:0007669"/>
    <property type="project" value="InterPro"/>
</dbReference>
<comment type="caution">
    <text evidence="6">The sequence shown here is derived from an EMBL/GenBank/DDBJ whole genome shotgun (WGS) entry which is preliminary data.</text>
</comment>
<dbReference type="GO" id="GO:0006950">
    <property type="term" value="P:response to stress"/>
    <property type="evidence" value="ECO:0007669"/>
    <property type="project" value="TreeGrafter"/>
</dbReference>
<keyword evidence="4" id="KW-0804">Transcription</keyword>
<evidence type="ECO:0000313" key="7">
    <source>
        <dbReference type="Proteomes" id="UP000011682"/>
    </source>
</evidence>
<evidence type="ECO:0000259" key="5">
    <source>
        <dbReference type="PROSITE" id="PS50995"/>
    </source>
</evidence>
<dbReference type="InterPro" id="IPR036390">
    <property type="entry name" value="WH_DNA-bd_sf"/>
</dbReference>
<dbReference type="EMBL" id="ANAH02000067">
    <property type="protein sequence ID" value="EPX55950.1"/>
    <property type="molecule type" value="Genomic_DNA"/>
</dbReference>
<organism evidence="6 7">
    <name type="scientific">Cystobacter fuscus (strain ATCC 25194 / DSM 2262 / NBRC 100088 / M29)</name>
    <dbReference type="NCBI Taxonomy" id="1242864"/>
    <lineage>
        <taxon>Bacteria</taxon>
        <taxon>Pseudomonadati</taxon>
        <taxon>Myxococcota</taxon>
        <taxon>Myxococcia</taxon>
        <taxon>Myxococcales</taxon>
        <taxon>Cystobacterineae</taxon>
        <taxon>Archangiaceae</taxon>
        <taxon>Cystobacter</taxon>
    </lineage>
</organism>
<dbReference type="InterPro" id="IPR023187">
    <property type="entry name" value="Tscrpt_reg_MarR-type_CS"/>
</dbReference>
<reference evidence="6" key="1">
    <citation type="submission" date="2013-05" db="EMBL/GenBank/DDBJ databases">
        <title>Genome assembly of Cystobacter fuscus DSM 2262.</title>
        <authorList>
            <person name="Sharma G."/>
            <person name="Khatri I."/>
            <person name="Kaur C."/>
            <person name="Mayilraj S."/>
            <person name="Subramanian S."/>
        </authorList>
    </citation>
    <scope>NUCLEOTIDE SEQUENCE [LARGE SCALE GENOMIC DNA]</scope>
    <source>
        <strain evidence="6">DSM 2262</strain>
    </source>
</reference>
<evidence type="ECO:0000256" key="4">
    <source>
        <dbReference type="ARBA" id="ARBA00023163"/>
    </source>
</evidence>
<gene>
    <name evidence="6" type="ORF">D187_008205</name>
</gene>
<dbReference type="eggNOG" id="COG1846">
    <property type="taxonomic scope" value="Bacteria"/>
</dbReference>
<dbReference type="PANTHER" id="PTHR33164:SF5">
    <property type="entry name" value="ORGANIC HYDROPEROXIDE RESISTANCE TRANSCRIPTIONAL REGULATOR"/>
    <property type="match status" value="1"/>
</dbReference>